<gene>
    <name evidence="1" type="ORF">PIB30_081120</name>
</gene>
<protein>
    <submittedName>
        <fullName evidence="1">Uncharacterized protein</fullName>
    </submittedName>
</protein>
<dbReference type="EMBL" id="JASCZI010182445">
    <property type="protein sequence ID" value="MED6187915.1"/>
    <property type="molecule type" value="Genomic_DNA"/>
</dbReference>
<dbReference type="Proteomes" id="UP001341840">
    <property type="component" value="Unassembled WGS sequence"/>
</dbReference>
<accession>A0ABU6WSF8</accession>
<name>A0ABU6WSF8_9FABA</name>
<proteinExistence type="predicted"/>
<comment type="caution">
    <text evidence="1">The sequence shown here is derived from an EMBL/GenBank/DDBJ whole genome shotgun (WGS) entry which is preliminary data.</text>
</comment>
<reference evidence="1 2" key="1">
    <citation type="journal article" date="2023" name="Plants (Basel)">
        <title>Bridging the Gap: Combining Genomics and Transcriptomics Approaches to Understand Stylosanthes scabra, an Orphan Legume from the Brazilian Caatinga.</title>
        <authorList>
            <person name="Ferreira-Neto J.R.C."/>
            <person name="da Silva M.D."/>
            <person name="Binneck E."/>
            <person name="de Melo N.F."/>
            <person name="da Silva R.H."/>
            <person name="de Melo A.L.T.M."/>
            <person name="Pandolfi V."/>
            <person name="Bustamante F.O."/>
            <person name="Brasileiro-Vidal A.C."/>
            <person name="Benko-Iseppon A.M."/>
        </authorList>
    </citation>
    <scope>NUCLEOTIDE SEQUENCE [LARGE SCALE GENOMIC DNA]</scope>
    <source>
        <tissue evidence="1">Leaves</tissue>
    </source>
</reference>
<organism evidence="1 2">
    <name type="scientific">Stylosanthes scabra</name>
    <dbReference type="NCBI Taxonomy" id="79078"/>
    <lineage>
        <taxon>Eukaryota</taxon>
        <taxon>Viridiplantae</taxon>
        <taxon>Streptophyta</taxon>
        <taxon>Embryophyta</taxon>
        <taxon>Tracheophyta</taxon>
        <taxon>Spermatophyta</taxon>
        <taxon>Magnoliopsida</taxon>
        <taxon>eudicotyledons</taxon>
        <taxon>Gunneridae</taxon>
        <taxon>Pentapetalae</taxon>
        <taxon>rosids</taxon>
        <taxon>fabids</taxon>
        <taxon>Fabales</taxon>
        <taxon>Fabaceae</taxon>
        <taxon>Papilionoideae</taxon>
        <taxon>50 kb inversion clade</taxon>
        <taxon>dalbergioids sensu lato</taxon>
        <taxon>Dalbergieae</taxon>
        <taxon>Pterocarpus clade</taxon>
        <taxon>Stylosanthes</taxon>
    </lineage>
</organism>
<keyword evidence="2" id="KW-1185">Reference proteome</keyword>
<evidence type="ECO:0000313" key="1">
    <source>
        <dbReference type="EMBL" id="MED6187915.1"/>
    </source>
</evidence>
<sequence length="141" mass="15742">MEELLLLPGSLRCNGANGLGAYGVRVMADLVNKCCDGNVSEIERMKVSVGYGFLEFGCLKEIGRKFWASELFENGSFSKGIDSSLWRIDSYDSGLKENVILVLQSRFSHCPNRFRFPQRARVLVLTPYESVLALLESIPPC</sequence>
<evidence type="ECO:0000313" key="2">
    <source>
        <dbReference type="Proteomes" id="UP001341840"/>
    </source>
</evidence>